<gene>
    <name evidence="1" type="ORF">BOTBODRAFT_58196</name>
</gene>
<reference evidence="2" key="1">
    <citation type="journal article" date="2014" name="Proc. Natl. Acad. Sci. U.S.A.">
        <title>Extensive sampling of basidiomycete genomes demonstrates inadequacy of the white-rot/brown-rot paradigm for wood decay fungi.</title>
        <authorList>
            <person name="Riley R."/>
            <person name="Salamov A.A."/>
            <person name="Brown D.W."/>
            <person name="Nagy L.G."/>
            <person name="Floudas D."/>
            <person name="Held B.W."/>
            <person name="Levasseur A."/>
            <person name="Lombard V."/>
            <person name="Morin E."/>
            <person name="Otillar R."/>
            <person name="Lindquist E.A."/>
            <person name="Sun H."/>
            <person name="LaButti K.M."/>
            <person name="Schmutz J."/>
            <person name="Jabbour D."/>
            <person name="Luo H."/>
            <person name="Baker S.E."/>
            <person name="Pisabarro A.G."/>
            <person name="Walton J.D."/>
            <person name="Blanchette R.A."/>
            <person name="Henrissat B."/>
            <person name="Martin F."/>
            <person name="Cullen D."/>
            <person name="Hibbett D.S."/>
            <person name="Grigoriev I.V."/>
        </authorList>
    </citation>
    <scope>NUCLEOTIDE SEQUENCE [LARGE SCALE GENOMIC DNA]</scope>
    <source>
        <strain evidence="2">FD-172 SS1</strain>
    </source>
</reference>
<organism evidence="1 2">
    <name type="scientific">Botryobasidium botryosum (strain FD-172 SS1)</name>
    <dbReference type="NCBI Taxonomy" id="930990"/>
    <lineage>
        <taxon>Eukaryota</taxon>
        <taxon>Fungi</taxon>
        <taxon>Dikarya</taxon>
        <taxon>Basidiomycota</taxon>
        <taxon>Agaricomycotina</taxon>
        <taxon>Agaricomycetes</taxon>
        <taxon>Cantharellales</taxon>
        <taxon>Botryobasidiaceae</taxon>
        <taxon>Botryobasidium</taxon>
    </lineage>
</organism>
<dbReference type="GO" id="GO:0000423">
    <property type="term" value="P:mitophagy"/>
    <property type="evidence" value="ECO:0007669"/>
    <property type="project" value="InterPro"/>
</dbReference>
<dbReference type="AlphaFoldDB" id="A0A067MEH7"/>
<dbReference type="PANTHER" id="PTHR38699:SF1">
    <property type="entry name" value="MITOPHAGY RECEPTOR ATG43"/>
    <property type="match status" value="1"/>
</dbReference>
<name>A0A067MEH7_BOTB1</name>
<evidence type="ECO:0000313" key="2">
    <source>
        <dbReference type="Proteomes" id="UP000027195"/>
    </source>
</evidence>
<dbReference type="GO" id="GO:0140580">
    <property type="term" value="F:mitochondrion autophagosome adaptor activity"/>
    <property type="evidence" value="ECO:0007669"/>
    <property type="project" value="InterPro"/>
</dbReference>
<accession>A0A067MEH7</accession>
<dbReference type="EMBL" id="KL198069">
    <property type="protein sequence ID" value="KDQ10277.1"/>
    <property type="molecule type" value="Genomic_DNA"/>
</dbReference>
<dbReference type="Pfam" id="PF08589">
    <property type="entry name" value="ATG43"/>
    <property type="match status" value="1"/>
</dbReference>
<dbReference type="OrthoDB" id="2430343at2759"/>
<protein>
    <submittedName>
        <fullName evidence="1">Uncharacterized protein</fullName>
    </submittedName>
</protein>
<dbReference type="STRING" id="930990.A0A067MEH7"/>
<sequence length="145" mass="16459">MSDTSDEVPHGHGLRGHPHLNLPALPDLRFENSYLRSINPFITLHDADARGEIQKQEQESLAGVVAPPDTPAVNVEWKGILWVTARDQVVYPLLQGFLWGITSQYLLPLPRAWWEGLRQPRSKRNGDDVSWLRQWTRSFTGAGKI</sequence>
<keyword evidence="2" id="KW-1185">Reference proteome</keyword>
<proteinExistence type="predicted"/>
<dbReference type="PANTHER" id="PTHR38699">
    <property type="entry name" value="CHROMOSOME 1, WHOLE GENOME SHOTGUN SEQUENCE"/>
    <property type="match status" value="1"/>
</dbReference>
<dbReference type="InterPro" id="IPR013898">
    <property type="entry name" value="Atg43"/>
</dbReference>
<evidence type="ECO:0000313" key="1">
    <source>
        <dbReference type="EMBL" id="KDQ10277.1"/>
    </source>
</evidence>
<dbReference type="HOGENOM" id="CLU_120123_0_0_1"/>
<dbReference type="InParanoid" id="A0A067MEH7"/>
<dbReference type="Proteomes" id="UP000027195">
    <property type="component" value="Unassembled WGS sequence"/>
</dbReference>